<gene>
    <name evidence="3" type="primary">LOC104595154</name>
</gene>
<dbReference type="Proteomes" id="UP000189703">
    <property type="component" value="Unplaced"/>
</dbReference>
<feature type="region of interest" description="Disordered" evidence="1">
    <location>
        <begin position="1158"/>
        <end position="1183"/>
    </location>
</feature>
<dbReference type="PANTHER" id="PTHR35504">
    <property type="entry name" value="PROTEIN EMBRYONIC FLOWER 1"/>
    <property type="match status" value="1"/>
</dbReference>
<feature type="compositionally biased region" description="Polar residues" evidence="1">
    <location>
        <begin position="1165"/>
        <end position="1183"/>
    </location>
</feature>
<dbReference type="eggNOG" id="ENOG502RBJ9">
    <property type="taxonomic scope" value="Eukaryota"/>
</dbReference>
<dbReference type="FunCoup" id="A0A1U7ZQ75">
    <property type="interactions" value="1694"/>
</dbReference>
<evidence type="ECO:0000313" key="2">
    <source>
        <dbReference type="Proteomes" id="UP000189703"/>
    </source>
</evidence>
<dbReference type="OrthoDB" id="754229at2759"/>
<dbReference type="PANTHER" id="PTHR35504:SF1">
    <property type="entry name" value="PROTEIN EMBRYONIC FLOWER 1"/>
    <property type="match status" value="1"/>
</dbReference>
<sequence>MEENIMGSSNCERSDSTIIAKSTMSVIESRSIGHVSADNKKEGGKCRHFSIRGYVAEMRKKDRKVCWPFPTVGNHNDMEKLPPLYVPEFRWWGCQSCLQKIVAKDSPSEAGMLANCHNTGIRINMNFSDGTPVILSHGDAQRLLHDFQHAPAMNMCGERKAELDASTNVNGVEYRPLLCGDKNEKEAEIACSIKEDICRCNGHYGSSEDYVNQVILRQTYGGTKDDPYCRKEKFSREGKLTITFEIDKQGCNLSARETATASPFVSHDKKASKTIPLKSKNDELIEFHKPNNERHGSAVARENVRKLKCMRNDSKKMYNKDPEVCTGNVGKMNGQHRHIMTECVISKVADAGIQKNESPNTATYQMGKLNPMDLDESDYEFSENDENLIGDNLGYEYHANQLGGIGVTLQKIKTRKVRMLTDIIRSEVLAASNKNCSSERDGSIDHTKVEGAQCKASQNSFSEAGLFPEDKSHTAIQGNDQQDILVKKKKRKISWDEDKGPSRMIQPKDAPQKVGISKGDAEIRNIDTTVTNFEAVVDTSIKVDSHPGSEAGLAKCRKDKKIVLCKKKMPKSECRQPFLEQWQESVQREVQVKRDLQVKCAGAETISLKSAEDAFAGSDQISGLQSYVVPPNNGGKHILGKKKNRIPPVDGMSLNDATGPYKSSQSALSRMGSHCSMKNHIATDRKSIMSKKCDNVSSVEGRGSFLTCEPKETSNMCNYENVTEVDGIPKISTSQCDQGADKVHEQAASDDIPMEIVELMAKNQYERRLFYAKDTSEKRFNLTETIDNIKGAHITNFAEASEDEPLALLHRKSSLMQSWSRNAGSGIGYKSKSVKPTKYAGCPTHPNGYNTINFNVSQSEKEPASMRFTLFPECQGKLSTGFQFPFTCSERNCGTQNCNWSRDMFEHRCPGSCFQPIEAHNLCQSSSRQNSCCKELYDVWSFVRRNNMSFGINSPREFLTESSNINMFSQCSVPLQKGNLNMNHGLKLINENVSHLQKQKVGFEMDIENRPHLAFRDKGNECHSKTVGPLDLYTNETISAMHLLRLMDAGACSSTIVNVNGNLEKFPKKPLILNDHHDKVLSRPEFRVSKKSEALIHPLSCDYFDKNNHPGKSFEHFPPAHMVDKIGSSLHKDGNFGRAIGFTDVFVDKTKPHSLTFQEKRKTKSSSTLAQTRSLKSQRSSFKNDISRKIRGYVSNHDLPKGFSSLGSIRYDVQSQVGEESTKHVQLEVSKKAETISPVKAIRKTEICTINRNPADFTLPEAGNIYMIEGGDLPYRKTTSIDRVGMINMDGHKRQRMKLTTIPVSPRQ</sequence>
<dbReference type="RefSeq" id="XP_010254057.1">
    <property type="nucleotide sequence ID" value="XM_010255755.2"/>
</dbReference>
<dbReference type="InterPro" id="IPR034583">
    <property type="entry name" value="EMF1"/>
</dbReference>
<name>A0A1U7ZQ75_NELNU</name>
<dbReference type="GO" id="GO:0009910">
    <property type="term" value="P:negative regulation of flower development"/>
    <property type="evidence" value="ECO:0007669"/>
    <property type="project" value="InterPro"/>
</dbReference>
<dbReference type="KEGG" id="nnu:104595154"/>
<keyword evidence="2" id="KW-1185">Reference proteome</keyword>
<dbReference type="GO" id="GO:0048367">
    <property type="term" value="P:shoot system development"/>
    <property type="evidence" value="ECO:0007669"/>
    <property type="project" value="InterPro"/>
</dbReference>
<organism evidence="2 3">
    <name type="scientific">Nelumbo nucifera</name>
    <name type="common">Sacred lotus</name>
    <dbReference type="NCBI Taxonomy" id="4432"/>
    <lineage>
        <taxon>Eukaryota</taxon>
        <taxon>Viridiplantae</taxon>
        <taxon>Streptophyta</taxon>
        <taxon>Embryophyta</taxon>
        <taxon>Tracheophyta</taxon>
        <taxon>Spermatophyta</taxon>
        <taxon>Magnoliopsida</taxon>
        <taxon>Proteales</taxon>
        <taxon>Nelumbonaceae</taxon>
        <taxon>Nelumbo</taxon>
    </lineage>
</organism>
<reference evidence="3" key="1">
    <citation type="submission" date="2025-08" db="UniProtKB">
        <authorList>
            <consortium name="RefSeq"/>
        </authorList>
    </citation>
    <scope>IDENTIFICATION</scope>
</reference>
<dbReference type="GO" id="GO:0045892">
    <property type="term" value="P:negative regulation of DNA-templated transcription"/>
    <property type="evidence" value="ECO:0007669"/>
    <property type="project" value="InterPro"/>
</dbReference>
<evidence type="ECO:0000313" key="3">
    <source>
        <dbReference type="RefSeq" id="XP_010254057.1"/>
    </source>
</evidence>
<dbReference type="OMA" id="NDDANCK"/>
<dbReference type="GeneID" id="104595154"/>
<dbReference type="STRING" id="4432.A0A1U7ZQ75"/>
<proteinExistence type="predicted"/>
<evidence type="ECO:0000256" key="1">
    <source>
        <dbReference type="SAM" id="MobiDB-lite"/>
    </source>
</evidence>
<accession>A0A1U7ZQ75</accession>
<protein>
    <submittedName>
        <fullName evidence="3">Protein EMBRYONIC FLOWER 1-like</fullName>
    </submittedName>
</protein>